<name>A0A250WTM7_9CHLO</name>
<dbReference type="InterPro" id="IPR036322">
    <property type="entry name" value="WD40_repeat_dom_sf"/>
</dbReference>
<protein>
    <submittedName>
        <fullName evidence="3">Uncharacterized protein</fullName>
    </submittedName>
</protein>
<dbReference type="GO" id="GO:0080008">
    <property type="term" value="C:Cul4-RING E3 ubiquitin ligase complex"/>
    <property type="evidence" value="ECO:0007669"/>
    <property type="project" value="TreeGrafter"/>
</dbReference>
<dbReference type="STRING" id="1157962.A0A250WTM7"/>
<dbReference type="GO" id="GO:0000045">
    <property type="term" value="P:autophagosome assembly"/>
    <property type="evidence" value="ECO:0007669"/>
    <property type="project" value="TreeGrafter"/>
</dbReference>
<keyword evidence="1" id="KW-0853">WD repeat</keyword>
<keyword evidence="4" id="KW-1185">Reference proteome</keyword>
<dbReference type="GO" id="GO:1990756">
    <property type="term" value="F:ubiquitin-like ligase-substrate adaptor activity"/>
    <property type="evidence" value="ECO:0007669"/>
    <property type="project" value="TreeGrafter"/>
</dbReference>
<dbReference type="AlphaFoldDB" id="A0A250WTM7"/>
<dbReference type="EMBL" id="BEGY01000006">
    <property type="protein sequence ID" value="GAX74165.1"/>
    <property type="molecule type" value="Genomic_DNA"/>
</dbReference>
<evidence type="ECO:0000313" key="3">
    <source>
        <dbReference type="EMBL" id="GAX74165.1"/>
    </source>
</evidence>
<dbReference type="Gene3D" id="2.130.10.10">
    <property type="entry name" value="YVTN repeat-like/Quinoprotein amine dehydrogenase"/>
    <property type="match status" value="1"/>
</dbReference>
<evidence type="ECO:0000256" key="2">
    <source>
        <dbReference type="SAM" id="MobiDB-lite"/>
    </source>
</evidence>
<dbReference type="InterPro" id="IPR052596">
    <property type="entry name" value="AMBRA1_autophagy"/>
</dbReference>
<proteinExistence type="predicted"/>
<feature type="compositionally biased region" description="Basic and acidic residues" evidence="2">
    <location>
        <begin position="836"/>
        <end position="852"/>
    </location>
</feature>
<feature type="region of interest" description="Disordered" evidence="2">
    <location>
        <begin position="625"/>
        <end position="653"/>
    </location>
</feature>
<dbReference type="OrthoDB" id="6363363at2759"/>
<dbReference type="PANTHER" id="PTHR22874">
    <property type="entry name" value="ACTIVATING MOLECULE IN BECN1-REGULATED AUTOPHAGY PROTEIN 1"/>
    <property type="match status" value="1"/>
</dbReference>
<dbReference type="InterPro" id="IPR015943">
    <property type="entry name" value="WD40/YVTN_repeat-like_dom_sf"/>
</dbReference>
<dbReference type="SMART" id="SM00320">
    <property type="entry name" value="WD40"/>
    <property type="match status" value="4"/>
</dbReference>
<evidence type="ECO:0000313" key="4">
    <source>
        <dbReference type="Proteomes" id="UP000232323"/>
    </source>
</evidence>
<dbReference type="PROSITE" id="PS51257">
    <property type="entry name" value="PROKAR_LIPOPROTEIN"/>
    <property type="match status" value="1"/>
</dbReference>
<feature type="repeat" description="WD" evidence="1">
    <location>
        <begin position="100"/>
        <end position="142"/>
    </location>
</feature>
<sequence>MSQCKNVNIAKLLFQRERGIVKGRNIAVGQTSISCSKALGSWTEQDFMHHCSSSYVDFKPVPRSTIAAAFSPNGKLLASTHGDHTVKIIDCFTGTCIKVLEGHTRTPWVVRFHPLDSDIFASGSLDHKVVVWRISTGEKIFNHDFGKPIASIAFHPSGKALIVASGHKVYFWDYSKPASSTRPHQNPSYILRTKRSLRALHFHPLGLPLVLTAEVVENKRGTTSGNSNNQENDLNPEANAPGITNMQTAMETNLTGITTAEQSAALAEARNIGALGRSLSDVARRVLDMAGIRLPGSLQAVARALMQSPRTGSSSGGGAPLANSTAATEAMRRDLARLGFVETLSAVEHQVQEITQTGSATTAGPIAAAAPPATALPPNLAAAAATQGQIAAVAAAAAAAMSAMERMGSAAGRSSSGSTSIQAAAAHMVDLAMCDPWGMQKIRSAVGSQTHAFPLEPQPLGNAYDLVWGWETSSTGEATRSPRQNTLLESQLMPLAVVSEQPCVVNLNVWSFNHRRPTSVLDRPRIEVPRAVLCSEMGAQFSPCGRFLAVCVAVDELSEAAQVWQHEHMCACKMRMTQAEAIRESAMSRFRGSATNASKSTSPAAAAAAAAAACSSFSSGSAKSPAEVYSSGHPQSPADPFPGSEHMSRVDTGDGGFMVPVSQAWEVFPNEVQWLEFRAGTPQVRVDEAVQKAREASGLNKPLYELRIYSLEGSTFGKVLRARLIRAAHCLTSLQFSPTSDHLLVAYGRRFISLCNLVAEGRTLVPAHTVIEMYRADNLELIRALPSLDDEVNVAAFHPVPGAGIVYGTKEGKLRTLKYDRRTPKRPTIAIATGDGRMDEELAAAERDDSRESSSSGEEDNLD</sequence>
<feature type="region of interest" description="Disordered" evidence="2">
    <location>
        <begin position="825"/>
        <end position="863"/>
    </location>
</feature>
<dbReference type="PROSITE" id="PS50082">
    <property type="entry name" value="WD_REPEATS_2"/>
    <property type="match status" value="1"/>
</dbReference>
<dbReference type="SUPFAM" id="SSF50960">
    <property type="entry name" value="TolB, C-terminal domain"/>
    <property type="match status" value="1"/>
</dbReference>
<feature type="compositionally biased region" description="Polar residues" evidence="2">
    <location>
        <begin position="221"/>
        <end position="233"/>
    </location>
</feature>
<dbReference type="Proteomes" id="UP000232323">
    <property type="component" value="Unassembled WGS sequence"/>
</dbReference>
<dbReference type="PANTHER" id="PTHR22874:SF1">
    <property type="entry name" value="ACTIVATING MOLECULE IN BECN1-REGULATED AUTOPHAGY PROTEIN 1"/>
    <property type="match status" value="1"/>
</dbReference>
<dbReference type="Pfam" id="PF00400">
    <property type="entry name" value="WD40"/>
    <property type="match status" value="3"/>
</dbReference>
<dbReference type="SUPFAM" id="SSF50978">
    <property type="entry name" value="WD40 repeat-like"/>
    <property type="match status" value="1"/>
</dbReference>
<organism evidence="3 4">
    <name type="scientific">Chlamydomonas eustigma</name>
    <dbReference type="NCBI Taxonomy" id="1157962"/>
    <lineage>
        <taxon>Eukaryota</taxon>
        <taxon>Viridiplantae</taxon>
        <taxon>Chlorophyta</taxon>
        <taxon>core chlorophytes</taxon>
        <taxon>Chlorophyceae</taxon>
        <taxon>CS clade</taxon>
        <taxon>Chlamydomonadales</taxon>
        <taxon>Chlamydomonadaceae</taxon>
        <taxon>Chlamydomonas</taxon>
    </lineage>
</organism>
<reference evidence="3 4" key="1">
    <citation type="submission" date="2017-08" db="EMBL/GenBank/DDBJ databases">
        <title>Acidophilic green algal genome provides insights into adaptation to an acidic environment.</title>
        <authorList>
            <person name="Hirooka S."/>
            <person name="Hirose Y."/>
            <person name="Kanesaki Y."/>
            <person name="Higuchi S."/>
            <person name="Fujiwara T."/>
            <person name="Onuma R."/>
            <person name="Era A."/>
            <person name="Ohbayashi R."/>
            <person name="Uzuka A."/>
            <person name="Nozaki H."/>
            <person name="Yoshikawa H."/>
            <person name="Miyagishima S.Y."/>
        </authorList>
    </citation>
    <scope>NUCLEOTIDE SEQUENCE [LARGE SCALE GENOMIC DNA]</scope>
    <source>
        <strain evidence="3 4">NIES-2499</strain>
    </source>
</reference>
<dbReference type="InterPro" id="IPR001680">
    <property type="entry name" value="WD40_rpt"/>
</dbReference>
<feature type="region of interest" description="Disordered" evidence="2">
    <location>
        <begin position="220"/>
        <end position="242"/>
    </location>
</feature>
<comment type="caution">
    <text evidence="3">The sequence shown here is derived from an EMBL/GenBank/DDBJ whole genome shotgun (WGS) entry which is preliminary data.</text>
</comment>
<gene>
    <name evidence="3" type="ORF">CEUSTIGMA_g1614.t1</name>
</gene>
<evidence type="ECO:0000256" key="1">
    <source>
        <dbReference type="PROSITE-ProRule" id="PRU00221"/>
    </source>
</evidence>
<dbReference type="GO" id="GO:0000423">
    <property type="term" value="P:mitophagy"/>
    <property type="evidence" value="ECO:0007669"/>
    <property type="project" value="TreeGrafter"/>
</dbReference>
<accession>A0A250WTM7</accession>